<proteinExistence type="predicted"/>
<comment type="caution">
    <text evidence="2">The sequence shown here is derived from an EMBL/GenBank/DDBJ whole genome shotgun (WGS) entry which is preliminary data.</text>
</comment>
<accession>A0ABS4FV66</accession>
<dbReference type="RefSeq" id="WP_210090064.1">
    <property type="nucleotide sequence ID" value="NZ_JAGGKG010000015.1"/>
</dbReference>
<dbReference type="EMBL" id="JAGGKG010000015">
    <property type="protein sequence ID" value="MBP1906472.1"/>
    <property type="molecule type" value="Genomic_DNA"/>
</dbReference>
<protein>
    <submittedName>
        <fullName evidence="2">Uncharacterized protein</fullName>
    </submittedName>
</protein>
<dbReference type="Proteomes" id="UP001519272">
    <property type="component" value="Unassembled WGS sequence"/>
</dbReference>
<feature type="transmembrane region" description="Helical" evidence="1">
    <location>
        <begin position="39"/>
        <end position="62"/>
    </location>
</feature>
<organism evidence="2 3">
    <name type="scientific">Paenibacillus turicensis</name>
    <dbReference type="NCBI Taxonomy" id="160487"/>
    <lineage>
        <taxon>Bacteria</taxon>
        <taxon>Bacillati</taxon>
        <taxon>Bacillota</taxon>
        <taxon>Bacilli</taxon>
        <taxon>Bacillales</taxon>
        <taxon>Paenibacillaceae</taxon>
        <taxon>Paenibacillus</taxon>
    </lineage>
</organism>
<keyword evidence="1" id="KW-0812">Transmembrane</keyword>
<feature type="transmembrane region" description="Helical" evidence="1">
    <location>
        <begin position="74"/>
        <end position="96"/>
    </location>
</feature>
<keyword evidence="1" id="KW-1133">Transmembrane helix</keyword>
<feature type="transmembrane region" description="Helical" evidence="1">
    <location>
        <begin position="7"/>
        <end position="33"/>
    </location>
</feature>
<name>A0ABS4FV66_9BACL</name>
<sequence length="102" mass="11504">MKNSMEYILNTIVSLVSFIGGVCFCTLLIFIMIGLPGSIFYTGFPWGFVMYICMLTLIYGILLRIIYIKFGLKIVRLSICIFIAGIVVGPTFLINFHNIMGF</sequence>
<evidence type="ECO:0000256" key="1">
    <source>
        <dbReference type="SAM" id="Phobius"/>
    </source>
</evidence>
<keyword evidence="3" id="KW-1185">Reference proteome</keyword>
<evidence type="ECO:0000313" key="3">
    <source>
        <dbReference type="Proteomes" id="UP001519272"/>
    </source>
</evidence>
<evidence type="ECO:0000313" key="2">
    <source>
        <dbReference type="EMBL" id="MBP1906472.1"/>
    </source>
</evidence>
<keyword evidence="1" id="KW-0472">Membrane</keyword>
<gene>
    <name evidence="2" type="ORF">J2Z32_003122</name>
</gene>
<reference evidence="2 3" key="1">
    <citation type="submission" date="2021-03" db="EMBL/GenBank/DDBJ databases">
        <title>Genomic Encyclopedia of Type Strains, Phase IV (KMG-IV): sequencing the most valuable type-strain genomes for metagenomic binning, comparative biology and taxonomic classification.</title>
        <authorList>
            <person name="Goeker M."/>
        </authorList>
    </citation>
    <scope>NUCLEOTIDE SEQUENCE [LARGE SCALE GENOMIC DNA]</scope>
    <source>
        <strain evidence="2 3">DSM 14349</strain>
    </source>
</reference>